<name>A0ABQ1PS05_9BACI</name>
<sequence length="68" mass="7965">MADQLYSLNDIVQMKKSHPCGENRWKIIRLGADIRIKCEGCGHSVLIPRRRFESKMKKVLEKHEAKED</sequence>
<protein>
    <recommendedName>
        <fullName evidence="3">DUF951 domain-containing protein</fullName>
    </recommendedName>
</protein>
<dbReference type="PIRSF" id="PIRSF037263">
    <property type="entry name" value="DUF951_bac"/>
    <property type="match status" value="1"/>
</dbReference>
<evidence type="ECO:0008006" key="3">
    <source>
        <dbReference type="Google" id="ProtNLM"/>
    </source>
</evidence>
<dbReference type="PANTHER" id="PTHR38455">
    <property type="entry name" value="HYPOTHETICAL CYTOSOLIC PROTEIN"/>
    <property type="match status" value="1"/>
</dbReference>
<dbReference type="EMBL" id="BMIN01000002">
    <property type="protein sequence ID" value="GGD02516.1"/>
    <property type="molecule type" value="Genomic_DNA"/>
</dbReference>
<dbReference type="Pfam" id="PF06107">
    <property type="entry name" value="DUF951"/>
    <property type="match status" value="1"/>
</dbReference>
<dbReference type="InterPro" id="IPR009296">
    <property type="entry name" value="DUF951"/>
</dbReference>
<reference evidence="2" key="1">
    <citation type="journal article" date="2019" name="Int. J. Syst. Evol. Microbiol.">
        <title>The Global Catalogue of Microorganisms (GCM) 10K type strain sequencing project: providing services to taxonomists for standard genome sequencing and annotation.</title>
        <authorList>
            <consortium name="The Broad Institute Genomics Platform"/>
            <consortium name="The Broad Institute Genome Sequencing Center for Infectious Disease"/>
            <person name="Wu L."/>
            <person name="Ma J."/>
        </authorList>
    </citation>
    <scope>NUCLEOTIDE SEQUENCE [LARGE SCALE GENOMIC DNA]</scope>
    <source>
        <strain evidence="2">CGMCC 1.15353</strain>
    </source>
</reference>
<evidence type="ECO:0000313" key="2">
    <source>
        <dbReference type="Proteomes" id="UP000642571"/>
    </source>
</evidence>
<organism evidence="1 2">
    <name type="scientific">Pontibacillus salipaludis</name>
    <dbReference type="NCBI Taxonomy" id="1697394"/>
    <lineage>
        <taxon>Bacteria</taxon>
        <taxon>Bacillati</taxon>
        <taxon>Bacillota</taxon>
        <taxon>Bacilli</taxon>
        <taxon>Bacillales</taxon>
        <taxon>Bacillaceae</taxon>
        <taxon>Pontibacillus</taxon>
    </lineage>
</organism>
<evidence type="ECO:0000313" key="1">
    <source>
        <dbReference type="EMBL" id="GGD02516.1"/>
    </source>
</evidence>
<dbReference type="RefSeq" id="WP_188651026.1">
    <property type="nucleotide sequence ID" value="NZ_BMIN01000002.1"/>
</dbReference>
<comment type="caution">
    <text evidence="1">The sequence shown here is derived from an EMBL/GenBank/DDBJ whole genome shotgun (WGS) entry which is preliminary data.</text>
</comment>
<gene>
    <name evidence="1" type="primary">yyzM</name>
    <name evidence="1" type="ORF">GCM10011389_07490</name>
</gene>
<accession>A0ABQ1PS05</accession>
<dbReference type="PANTHER" id="PTHR38455:SF1">
    <property type="entry name" value="DUF951 DOMAIN-CONTAINING PROTEIN"/>
    <property type="match status" value="1"/>
</dbReference>
<dbReference type="Proteomes" id="UP000642571">
    <property type="component" value="Unassembled WGS sequence"/>
</dbReference>
<proteinExistence type="predicted"/>
<keyword evidence="2" id="KW-1185">Reference proteome</keyword>